<dbReference type="InterPro" id="IPR052186">
    <property type="entry name" value="Hydantoin_racemase-like"/>
</dbReference>
<dbReference type="Gene3D" id="3.40.50.12500">
    <property type="match status" value="1"/>
</dbReference>
<accession>A0A450UMA6</accession>
<dbReference type="InterPro" id="IPR053714">
    <property type="entry name" value="Iso_Racemase_Enz_sf"/>
</dbReference>
<evidence type="ECO:0000313" key="2">
    <source>
        <dbReference type="EMBL" id="VFJ93675.1"/>
    </source>
</evidence>
<reference evidence="2" key="1">
    <citation type="submission" date="2019-02" db="EMBL/GenBank/DDBJ databases">
        <authorList>
            <person name="Gruber-Vodicka R. H."/>
            <person name="Seah K. B. B."/>
        </authorList>
    </citation>
    <scope>NUCLEOTIDE SEQUENCE</scope>
    <source>
        <strain evidence="2">BECK_M6</strain>
    </source>
</reference>
<dbReference type="PANTHER" id="PTHR28047:SF5">
    <property type="entry name" value="PROTEIN DCG1"/>
    <property type="match status" value="1"/>
</dbReference>
<evidence type="ECO:0000256" key="1">
    <source>
        <dbReference type="ARBA" id="ARBA00038414"/>
    </source>
</evidence>
<name>A0A450UMA6_9GAMM</name>
<organism evidence="2">
    <name type="scientific">Candidatus Kentrum sp. LFY</name>
    <dbReference type="NCBI Taxonomy" id="2126342"/>
    <lineage>
        <taxon>Bacteria</taxon>
        <taxon>Pseudomonadati</taxon>
        <taxon>Pseudomonadota</taxon>
        <taxon>Gammaproteobacteria</taxon>
        <taxon>Candidatus Kentrum</taxon>
    </lineage>
</organism>
<dbReference type="GO" id="GO:0047661">
    <property type="term" value="F:amino-acid racemase activity"/>
    <property type="evidence" value="ECO:0007669"/>
    <property type="project" value="InterPro"/>
</dbReference>
<proteinExistence type="inferred from homology"/>
<dbReference type="PANTHER" id="PTHR28047">
    <property type="entry name" value="PROTEIN DCG1"/>
    <property type="match status" value="1"/>
</dbReference>
<dbReference type="Pfam" id="PF01177">
    <property type="entry name" value="Asp_Glu_race"/>
    <property type="match status" value="1"/>
</dbReference>
<dbReference type="AlphaFoldDB" id="A0A450UMA6"/>
<dbReference type="InterPro" id="IPR015942">
    <property type="entry name" value="Asp/Glu/hydantoin_racemase"/>
</dbReference>
<gene>
    <name evidence="2" type="ORF">BECKLFY1418A_GA0070994_103315</name>
</gene>
<sequence length="247" mass="26169">MRLLIVNGNSTEAVTQQVVETARQAASAQTHIEGMAVRFGANFVRSRAEEVIAAHAVLDVLAEAQGSYDAAILAISLDSGLFAARQLFPVPILGMTEASFAVAGLISERFGLITLGSETNPLYRDLLRRYGAETRLAGWEVLELRGTDFLGSASSKDSKEAIIGKVRKLATETDSGVVVLCCAVHAGIASRIREQVPLPVIDGIAAAVMTAEMLVRADLAPKYSISLPGLEVVGVSSALQEVLHAQR</sequence>
<protein>
    <submittedName>
        <fullName evidence="2">Asp/Glu/hydantoin racemase</fullName>
    </submittedName>
</protein>
<dbReference type="EMBL" id="CAADFH010000033">
    <property type="protein sequence ID" value="VFJ93675.1"/>
    <property type="molecule type" value="Genomic_DNA"/>
</dbReference>
<comment type="similarity">
    <text evidence="1">Belongs to the HyuE racemase family.</text>
</comment>